<dbReference type="AlphaFoldDB" id="A0AAQ3L9P8"/>
<dbReference type="EMBL" id="CP136920">
    <property type="protein sequence ID" value="WOO40252.1"/>
    <property type="molecule type" value="Genomic_DNA"/>
</dbReference>
<keyword evidence="2" id="KW-1185">Reference proteome</keyword>
<dbReference type="Proteomes" id="UP001304300">
    <property type="component" value="Chromosome"/>
</dbReference>
<organism evidence="1 2">
    <name type="scientific">Rubellicoccus peritrichatus</name>
    <dbReference type="NCBI Taxonomy" id="3080537"/>
    <lineage>
        <taxon>Bacteria</taxon>
        <taxon>Pseudomonadati</taxon>
        <taxon>Verrucomicrobiota</taxon>
        <taxon>Opitutia</taxon>
        <taxon>Puniceicoccales</taxon>
        <taxon>Cerasicoccaceae</taxon>
        <taxon>Rubellicoccus</taxon>
    </lineage>
</organism>
<gene>
    <name evidence="1" type="ORF">RZN69_16655</name>
</gene>
<sequence length="368" mass="41738">MKSLIQLLRKLKADNPDCHVAGEFTDRFELSEYGVNFDLTFHSIWDARSIPRGLRSKKTCALINNTYFSAIADHLAQHSILRERDVTGLDLDWAATLTFKKAITECMFRWHPCRTSIATMIEYLMESESLNLCIYEELIKSQEDVSLITHIKSTATYVVAGHELAHFLYNLEGFREKFFPDLDSIKIPFNTDSGIKLHEEVFCDTFGLVYVALGAAQMGFTVDSAITVAKHTLYGALITIVCQESAKKFILDNEDGNFEFTANIEDKLSQIVFRFQHASERAEELIRLEWEGPDHTGITLPFEFSEISFNRAFVAAAEMPCRDIGIRRISGLMADAYVLAGPDSFRHVANNAHQFSKISEDSFRGLKM</sequence>
<reference evidence="1 2" key="1">
    <citation type="submission" date="2023-10" db="EMBL/GenBank/DDBJ databases">
        <title>Rubellicoccus peritrichatus gen. nov., sp. nov., isolated from an algae of coral reef tank.</title>
        <authorList>
            <person name="Luo J."/>
        </authorList>
    </citation>
    <scope>NUCLEOTIDE SEQUENCE [LARGE SCALE GENOMIC DNA]</scope>
    <source>
        <strain evidence="1 2">CR14</strain>
    </source>
</reference>
<protein>
    <submittedName>
        <fullName evidence="1">Uncharacterized protein</fullName>
    </submittedName>
</protein>
<proteinExistence type="predicted"/>
<dbReference type="RefSeq" id="WP_317832408.1">
    <property type="nucleotide sequence ID" value="NZ_CP136920.1"/>
</dbReference>
<dbReference type="KEGG" id="puo:RZN69_16655"/>
<accession>A0AAQ3L9P8</accession>
<evidence type="ECO:0000313" key="2">
    <source>
        <dbReference type="Proteomes" id="UP001304300"/>
    </source>
</evidence>
<evidence type="ECO:0000313" key="1">
    <source>
        <dbReference type="EMBL" id="WOO40252.1"/>
    </source>
</evidence>
<name>A0AAQ3L9P8_9BACT</name>